<accession>B0DUS5</accession>
<dbReference type="EMBL" id="DS547137">
    <property type="protein sequence ID" value="EDR01663.1"/>
    <property type="molecule type" value="Genomic_DNA"/>
</dbReference>
<dbReference type="GeneID" id="6083296"/>
<dbReference type="OrthoDB" id="2730545at2759"/>
<keyword evidence="2" id="KW-1185">Reference proteome</keyword>
<dbReference type="HOGENOM" id="CLU_045423_0_0_1"/>
<evidence type="ECO:0000313" key="1">
    <source>
        <dbReference type="EMBL" id="EDR01663.1"/>
    </source>
</evidence>
<sequence length="476" mass="54469">MLELYDSSPWSQEVQENRLKYARALSNANIECLIWGEDALAFAHFVPTCFDTLQLLVADQDLHAASTQITKSLECRLFSGFNPHHVEKIVFNPSQPKAFPHSVCLETTIAACNRTPDDPDFIFIHPQSQFYFNIQDKSRSLSLAPFPDNIRFPTLVAFLDSMIATYLDPPSGRNHSRVQDPLKVWISYLLTYTLPLRNRPSVLPNGDLQPEHEEVLRSLKPENRPFFDSFVRSNIIPVREHQIRRKEILEKLGTKKHDIHFRHRVAIYHYEIQSAPAVTTINNLSQHVYLGTGHHFTQDLFLNIFEKRDEAMQKGHEAEEMSQAWNRMNGKARRKEKGQKEVFLQVETQRKVGIGALEVMGISDGHAECEEAGRIKWRYVVVEIWDESLPASRTLGGPSTQEEIFGHRVQGTPSELEGRKVWMITSEEDGEERVDAEIFQASAMRFNRPFSGLLIPEGKVSLEGWSLGMTRACCCP</sequence>
<evidence type="ECO:0000313" key="2">
    <source>
        <dbReference type="Proteomes" id="UP000001194"/>
    </source>
</evidence>
<dbReference type="InParanoid" id="B0DUS5"/>
<dbReference type="Proteomes" id="UP000001194">
    <property type="component" value="Unassembled WGS sequence"/>
</dbReference>
<organism evidence="2">
    <name type="scientific">Laccaria bicolor (strain S238N-H82 / ATCC MYA-4686)</name>
    <name type="common">Bicoloured deceiver</name>
    <name type="synonym">Laccaria laccata var. bicolor</name>
    <dbReference type="NCBI Taxonomy" id="486041"/>
    <lineage>
        <taxon>Eukaryota</taxon>
        <taxon>Fungi</taxon>
        <taxon>Dikarya</taxon>
        <taxon>Basidiomycota</taxon>
        <taxon>Agaricomycotina</taxon>
        <taxon>Agaricomycetes</taxon>
        <taxon>Agaricomycetidae</taxon>
        <taxon>Agaricales</taxon>
        <taxon>Agaricineae</taxon>
        <taxon>Hydnangiaceae</taxon>
        <taxon>Laccaria</taxon>
    </lineage>
</organism>
<gene>
    <name evidence="1" type="ORF">LACBIDRAFT_295557</name>
</gene>
<dbReference type="KEGG" id="lbc:LACBIDRAFT_295557"/>
<proteinExistence type="predicted"/>
<reference evidence="1 2" key="1">
    <citation type="journal article" date="2008" name="Nature">
        <title>The genome of Laccaria bicolor provides insights into mycorrhizal symbiosis.</title>
        <authorList>
            <person name="Martin F."/>
            <person name="Aerts A."/>
            <person name="Ahren D."/>
            <person name="Brun A."/>
            <person name="Danchin E.G.J."/>
            <person name="Duchaussoy F."/>
            <person name="Gibon J."/>
            <person name="Kohler A."/>
            <person name="Lindquist E."/>
            <person name="Pereda V."/>
            <person name="Salamov A."/>
            <person name="Shapiro H.J."/>
            <person name="Wuyts J."/>
            <person name="Blaudez D."/>
            <person name="Buee M."/>
            <person name="Brokstein P."/>
            <person name="Canbaeck B."/>
            <person name="Cohen D."/>
            <person name="Courty P.E."/>
            <person name="Coutinho P.M."/>
            <person name="Delaruelle C."/>
            <person name="Detter J.C."/>
            <person name="Deveau A."/>
            <person name="DiFazio S."/>
            <person name="Duplessis S."/>
            <person name="Fraissinet-Tachet L."/>
            <person name="Lucic E."/>
            <person name="Frey-Klett P."/>
            <person name="Fourrey C."/>
            <person name="Feussner I."/>
            <person name="Gay G."/>
            <person name="Grimwood J."/>
            <person name="Hoegger P.J."/>
            <person name="Jain P."/>
            <person name="Kilaru S."/>
            <person name="Labbe J."/>
            <person name="Lin Y.C."/>
            <person name="Legue V."/>
            <person name="Le Tacon F."/>
            <person name="Marmeisse R."/>
            <person name="Melayah D."/>
            <person name="Montanini B."/>
            <person name="Muratet M."/>
            <person name="Nehls U."/>
            <person name="Niculita-Hirzel H."/>
            <person name="Oudot-Le Secq M.P."/>
            <person name="Peter M."/>
            <person name="Quesneville H."/>
            <person name="Rajashekar B."/>
            <person name="Reich M."/>
            <person name="Rouhier N."/>
            <person name="Schmutz J."/>
            <person name="Yin T."/>
            <person name="Chalot M."/>
            <person name="Henrissat B."/>
            <person name="Kuees U."/>
            <person name="Lucas S."/>
            <person name="Van de Peer Y."/>
            <person name="Podila G.K."/>
            <person name="Polle A."/>
            <person name="Pukkila P.J."/>
            <person name="Richardson P.M."/>
            <person name="Rouze P."/>
            <person name="Sanders I.R."/>
            <person name="Stajich J.E."/>
            <person name="Tunlid A."/>
            <person name="Tuskan G."/>
            <person name="Grigoriev I.V."/>
        </authorList>
    </citation>
    <scope>NUCLEOTIDE SEQUENCE [LARGE SCALE GENOMIC DNA]</scope>
    <source>
        <strain evidence="2">S238N-H82 / ATCC MYA-4686</strain>
    </source>
</reference>
<name>B0DUS5_LACBS</name>
<protein>
    <submittedName>
        <fullName evidence="1">Predicted protein</fullName>
    </submittedName>
</protein>
<dbReference type="AlphaFoldDB" id="B0DUS5"/>
<dbReference type="RefSeq" id="XP_001887739.1">
    <property type="nucleotide sequence ID" value="XM_001887704.1"/>
</dbReference>